<dbReference type="InterPro" id="IPR013320">
    <property type="entry name" value="ConA-like_dom_sf"/>
</dbReference>
<dbReference type="Proteomes" id="UP001152484">
    <property type="component" value="Unassembled WGS sequence"/>
</dbReference>
<comment type="caution">
    <text evidence="23">The sequence shown here is derived from an EMBL/GenBank/DDBJ whole genome shotgun (WGS) entry which is preliminary data.</text>
</comment>
<dbReference type="PROSITE" id="PS00107">
    <property type="entry name" value="PROTEIN_KINASE_ATP"/>
    <property type="match status" value="1"/>
</dbReference>
<gene>
    <name evidence="23" type="ORF">CEURO_LOCUS15517</name>
</gene>
<name>A0A9P1EFN2_CUSEU</name>
<dbReference type="PROSITE" id="PS50011">
    <property type="entry name" value="PROTEIN_KINASE_DOM"/>
    <property type="match status" value="1"/>
</dbReference>
<evidence type="ECO:0000256" key="7">
    <source>
        <dbReference type="ARBA" id="ARBA00022679"/>
    </source>
</evidence>
<dbReference type="CDD" id="cd06899">
    <property type="entry name" value="lectin_legume_LecRK_Arcelin_ConA"/>
    <property type="match status" value="1"/>
</dbReference>
<feature type="binding site" evidence="18">
    <location>
        <position position="395"/>
    </location>
    <ligand>
        <name>ATP</name>
        <dbReference type="ChEBI" id="CHEBI:30616"/>
    </ligand>
</feature>
<dbReference type="GO" id="GO:0005524">
    <property type="term" value="F:ATP binding"/>
    <property type="evidence" value="ECO:0007669"/>
    <property type="project" value="UniProtKB-UniRule"/>
</dbReference>
<keyword evidence="11 18" id="KW-0547">Nucleotide-binding</keyword>
<evidence type="ECO:0000256" key="13">
    <source>
        <dbReference type="ARBA" id="ARBA00022840"/>
    </source>
</evidence>
<organism evidence="23 24">
    <name type="scientific">Cuscuta europaea</name>
    <name type="common">European dodder</name>
    <dbReference type="NCBI Taxonomy" id="41803"/>
    <lineage>
        <taxon>Eukaryota</taxon>
        <taxon>Viridiplantae</taxon>
        <taxon>Streptophyta</taxon>
        <taxon>Embryophyta</taxon>
        <taxon>Tracheophyta</taxon>
        <taxon>Spermatophyta</taxon>
        <taxon>Magnoliopsida</taxon>
        <taxon>eudicotyledons</taxon>
        <taxon>Gunneridae</taxon>
        <taxon>Pentapetalae</taxon>
        <taxon>asterids</taxon>
        <taxon>lamiids</taxon>
        <taxon>Solanales</taxon>
        <taxon>Convolvulaceae</taxon>
        <taxon>Cuscuteae</taxon>
        <taxon>Cuscuta</taxon>
        <taxon>Cuscuta subgen. Cuscuta</taxon>
    </lineage>
</organism>
<dbReference type="Gene3D" id="1.10.510.10">
    <property type="entry name" value="Transferase(Phosphotransferase) domain 1"/>
    <property type="match status" value="1"/>
</dbReference>
<evidence type="ECO:0000313" key="23">
    <source>
        <dbReference type="EMBL" id="CAH9101716.1"/>
    </source>
</evidence>
<dbReference type="GO" id="GO:0004674">
    <property type="term" value="F:protein serine/threonine kinase activity"/>
    <property type="evidence" value="ECO:0007669"/>
    <property type="project" value="UniProtKB-KW"/>
</dbReference>
<dbReference type="GO" id="GO:0005886">
    <property type="term" value="C:plasma membrane"/>
    <property type="evidence" value="ECO:0007669"/>
    <property type="project" value="UniProtKB-SubCell"/>
</dbReference>
<dbReference type="InterPro" id="IPR000719">
    <property type="entry name" value="Prot_kinase_dom"/>
</dbReference>
<dbReference type="InterPro" id="IPR008271">
    <property type="entry name" value="Ser/Thr_kinase_AS"/>
</dbReference>
<proteinExistence type="inferred from homology"/>
<evidence type="ECO:0000256" key="20">
    <source>
        <dbReference type="SAM" id="Phobius"/>
    </source>
</evidence>
<evidence type="ECO:0000256" key="16">
    <source>
        <dbReference type="ARBA" id="ARBA00023170"/>
    </source>
</evidence>
<dbReference type="InterPro" id="IPR050528">
    <property type="entry name" value="L-type_Lectin-RKs"/>
</dbReference>
<keyword evidence="10" id="KW-0430">Lectin</keyword>
<evidence type="ECO:0000256" key="17">
    <source>
        <dbReference type="ARBA" id="ARBA00023180"/>
    </source>
</evidence>
<keyword evidence="7" id="KW-0808">Transferase</keyword>
<keyword evidence="14 20" id="KW-1133">Transmembrane helix</keyword>
<keyword evidence="12" id="KW-0418">Kinase</keyword>
<keyword evidence="13 18" id="KW-0067">ATP-binding</keyword>
<dbReference type="EC" id="2.7.11.1" evidence="4"/>
<dbReference type="SUPFAM" id="SSF56112">
    <property type="entry name" value="Protein kinase-like (PK-like)"/>
    <property type="match status" value="1"/>
</dbReference>
<dbReference type="EMBL" id="CAMAPE010000038">
    <property type="protein sequence ID" value="CAH9101716.1"/>
    <property type="molecule type" value="Genomic_DNA"/>
</dbReference>
<protein>
    <recommendedName>
        <fullName evidence="4">non-specific serine/threonine protein kinase</fullName>
        <ecNumber evidence="4">2.7.11.1</ecNumber>
    </recommendedName>
</protein>
<comment type="similarity">
    <text evidence="3">In the C-terminal section; belongs to the protein kinase superfamily. Ser/Thr protein kinase family.</text>
</comment>
<evidence type="ECO:0000256" key="4">
    <source>
        <dbReference type="ARBA" id="ARBA00012513"/>
    </source>
</evidence>
<dbReference type="Pfam" id="PF00069">
    <property type="entry name" value="Pkinase"/>
    <property type="match status" value="1"/>
</dbReference>
<dbReference type="InterPro" id="IPR017441">
    <property type="entry name" value="Protein_kinase_ATP_BS"/>
</dbReference>
<evidence type="ECO:0000256" key="21">
    <source>
        <dbReference type="SAM" id="SignalP"/>
    </source>
</evidence>
<evidence type="ECO:0000256" key="10">
    <source>
        <dbReference type="ARBA" id="ARBA00022734"/>
    </source>
</evidence>
<comment type="subcellular location">
    <subcellularLocation>
        <location evidence="1">Cell membrane</location>
        <topology evidence="1">Single-pass type I membrane protein</topology>
    </subcellularLocation>
</comment>
<keyword evidence="15 20" id="KW-0472">Membrane</keyword>
<dbReference type="OrthoDB" id="1856421at2759"/>
<feature type="chain" id="PRO_5040305477" description="non-specific serine/threonine protein kinase" evidence="21">
    <location>
        <begin position="23"/>
        <end position="697"/>
    </location>
</feature>
<accession>A0A9P1EFN2</accession>
<feature type="region of interest" description="Disordered" evidence="19">
    <location>
        <begin position="670"/>
        <end position="697"/>
    </location>
</feature>
<dbReference type="Gene3D" id="2.60.120.200">
    <property type="match status" value="1"/>
</dbReference>
<evidence type="ECO:0000256" key="14">
    <source>
        <dbReference type="ARBA" id="ARBA00022989"/>
    </source>
</evidence>
<dbReference type="SMART" id="SM00220">
    <property type="entry name" value="S_TKc"/>
    <property type="match status" value="1"/>
</dbReference>
<evidence type="ECO:0000259" key="22">
    <source>
        <dbReference type="PROSITE" id="PS50011"/>
    </source>
</evidence>
<sequence length="697" mass="77558">MPSSTFNLTFWVLLGFISFIFTSPAMFTTSDTFLPSNTNNITLMGDAYFSNCSITLTHGENCSTPPDASFSGFGRAFYATPIRFLDTVTNSAVSFYSSFSFTITPSCSFGDGLALLITSDPNSFSRSGGLMGLPNSQDSFLAVEFDTSFDPFLEDLNDDHIGVDLNSVKSLASVDMVPRGVDLRSEREMTAWIQYIDQERVIRIWVGYNSEIRPTDPILECQIDLSHEFKEYMHIGFTASNGKGSSAVHSIQHWKFKTFDFLASSTSEPMNTFDESDCLMCFPRLPASHGSNPHKKKKFLKSPLTYAGLSAAAVSLVSAIAILVWVGLKRRKRNKREGTQVQMCRFQGNRVPQRLSLEEIKLATEGFNEERIVGEGASAVVYEGSIPARGPVAVKRFTHGNNRIYPSHIPFYTEFASMVGCLRHKNLIQLQGWCCERNELVLVYEFMANGSLDKLLFTNSAPGFLTWERRLNVIHGVASALVYLHEECENQIIHRDVKSCNIMLDSDFNAKLGDFGLAEVFDKCRARDSTVPAGTMGYIAPEYAFSGVPTVKTDVYSFGVVVLEVASGRRPVDENGVVITDWVWDLWEKGRVTEAADPRLAGRFDREEIDRVVMVGLGCVHPDHEKRPTAREAARMLKGEAPVPILPARKPTIRIQSVLPEGCAEIMNPPPPLDDDTEPWSTPKTHFSSRTGSTNRF</sequence>
<dbReference type="PANTHER" id="PTHR27007">
    <property type="match status" value="1"/>
</dbReference>
<dbReference type="PROSITE" id="PS00108">
    <property type="entry name" value="PROTEIN_KINASE_ST"/>
    <property type="match status" value="1"/>
</dbReference>
<evidence type="ECO:0000313" key="24">
    <source>
        <dbReference type="Proteomes" id="UP001152484"/>
    </source>
</evidence>
<evidence type="ECO:0000256" key="1">
    <source>
        <dbReference type="ARBA" id="ARBA00004251"/>
    </source>
</evidence>
<evidence type="ECO:0000256" key="9">
    <source>
        <dbReference type="ARBA" id="ARBA00022729"/>
    </source>
</evidence>
<keyword evidence="6" id="KW-0723">Serine/threonine-protein kinase</keyword>
<reference evidence="23" key="1">
    <citation type="submission" date="2022-07" db="EMBL/GenBank/DDBJ databases">
        <authorList>
            <person name="Macas J."/>
            <person name="Novak P."/>
            <person name="Neumann P."/>
        </authorList>
    </citation>
    <scope>NUCLEOTIDE SEQUENCE</scope>
</reference>
<dbReference type="InterPro" id="IPR001220">
    <property type="entry name" value="Legume_lectin_dom"/>
</dbReference>
<evidence type="ECO:0000256" key="12">
    <source>
        <dbReference type="ARBA" id="ARBA00022777"/>
    </source>
</evidence>
<keyword evidence="16" id="KW-0675">Receptor</keyword>
<evidence type="ECO:0000256" key="5">
    <source>
        <dbReference type="ARBA" id="ARBA00022475"/>
    </source>
</evidence>
<dbReference type="SUPFAM" id="SSF49899">
    <property type="entry name" value="Concanavalin A-like lectins/glucanases"/>
    <property type="match status" value="1"/>
</dbReference>
<dbReference type="GO" id="GO:0002229">
    <property type="term" value="P:defense response to oomycetes"/>
    <property type="evidence" value="ECO:0007669"/>
    <property type="project" value="UniProtKB-ARBA"/>
</dbReference>
<dbReference type="Gene3D" id="3.30.200.20">
    <property type="entry name" value="Phosphorylase Kinase, domain 1"/>
    <property type="match status" value="1"/>
</dbReference>
<feature type="domain" description="Protein kinase" evidence="22">
    <location>
        <begin position="367"/>
        <end position="646"/>
    </location>
</feature>
<evidence type="ECO:0000256" key="15">
    <source>
        <dbReference type="ARBA" id="ARBA00023136"/>
    </source>
</evidence>
<comment type="similarity">
    <text evidence="2">In the N-terminal section; belongs to the leguminous lectin family.</text>
</comment>
<dbReference type="AlphaFoldDB" id="A0A9P1EFN2"/>
<evidence type="ECO:0000256" key="6">
    <source>
        <dbReference type="ARBA" id="ARBA00022527"/>
    </source>
</evidence>
<evidence type="ECO:0000256" key="3">
    <source>
        <dbReference type="ARBA" id="ARBA00010217"/>
    </source>
</evidence>
<dbReference type="FunFam" id="1.10.510.10:FF:000342">
    <property type="entry name" value="L-type lectin-domain containing receptor kinase VIII.1"/>
    <property type="match status" value="1"/>
</dbReference>
<keyword evidence="17" id="KW-0325">Glycoprotein</keyword>
<evidence type="ECO:0000256" key="18">
    <source>
        <dbReference type="PROSITE-ProRule" id="PRU10141"/>
    </source>
</evidence>
<dbReference type="InterPro" id="IPR019825">
    <property type="entry name" value="Lectin_legB_Mn/Ca_BS"/>
</dbReference>
<feature type="transmembrane region" description="Helical" evidence="20">
    <location>
        <begin position="304"/>
        <end position="328"/>
    </location>
</feature>
<evidence type="ECO:0000256" key="11">
    <source>
        <dbReference type="ARBA" id="ARBA00022741"/>
    </source>
</evidence>
<feature type="signal peptide" evidence="21">
    <location>
        <begin position="1"/>
        <end position="22"/>
    </location>
</feature>
<keyword evidence="24" id="KW-1185">Reference proteome</keyword>
<dbReference type="PROSITE" id="PS00307">
    <property type="entry name" value="LECTIN_LEGUME_BETA"/>
    <property type="match status" value="1"/>
</dbReference>
<evidence type="ECO:0000256" key="8">
    <source>
        <dbReference type="ARBA" id="ARBA00022692"/>
    </source>
</evidence>
<dbReference type="FunFam" id="3.30.200.20:FF:000810">
    <property type="entry name" value="L-type lectin-domain containing receptor kinase S.6"/>
    <property type="match status" value="1"/>
</dbReference>
<keyword evidence="8 20" id="KW-0812">Transmembrane</keyword>
<dbReference type="InterPro" id="IPR011009">
    <property type="entry name" value="Kinase-like_dom_sf"/>
</dbReference>
<evidence type="ECO:0000256" key="19">
    <source>
        <dbReference type="SAM" id="MobiDB-lite"/>
    </source>
</evidence>
<keyword evidence="5" id="KW-1003">Cell membrane</keyword>
<dbReference type="Pfam" id="PF00139">
    <property type="entry name" value="Lectin_legB"/>
    <property type="match status" value="1"/>
</dbReference>
<keyword evidence="9 21" id="KW-0732">Signal</keyword>
<evidence type="ECO:0000256" key="2">
    <source>
        <dbReference type="ARBA" id="ARBA00008536"/>
    </source>
</evidence>
<feature type="compositionally biased region" description="Polar residues" evidence="19">
    <location>
        <begin position="679"/>
        <end position="697"/>
    </location>
</feature>
<dbReference type="GO" id="GO:0030246">
    <property type="term" value="F:carbohydrate binding"/>
    <property type="evidence" value="ECO:0007669"/>
    <property type="project" value="UniProtKB-KW"/>
</dbReference>